<proteinExistence type="predicted"/>
<reference evidence="1" key="1">
    <citation type="submission" date="2014-11" db="EMBL/GenBank/DDBJ databases">
        <authorList>
            <person name="Amaro Gonzalez C."/>
        </authorList>
    </citation>
    <scope>NUCLEOTIDE SEQUENCE</scope>
</reference>
<reference evidence="1" key="2">
    <citation type="journal article" date="2015" name="Fish Shellfish Immunol.">
        <title>Early steps in the European eel (Anguilla anguilla)-Vibrio vulnificus interaction in the gills: Role of the RtxA13 toxin.</title>
        <authorList>
            <person name="Callol A."/>
            <person name="Pajuelo D."/>
            <person name="Ebbesson L."/>
            <person name="Teles M."/>
            <person name="MacKenzie S."/>
            <person name="Amaro C."/>
        </authorList>
    </citation>
    <scope>NUCLEOTIDE SEQUENCE</scope>
</reference>
<accession>A0A0E9Q9E8</accession>
<evidence type="ECO:0000313" key="1">
    <source>
        <dbReference type="EMBL" id="JAH13167.1"/>
    </source>
</evidence>
<dbReference type="EMBL" id="GBXM01095410">
    <property type="protein sequence ID" value="JAH13167.1"/>
    <property type="molecule type" value="Transcribed_RNA"/>
</dbReference>
<name>A0A0E9Q9E8_ANGAN</name>
<dbReference type="AlphaFoldDB" id="A0A0E9Q9E8"/>
<sequence>MRKKHSSGSARPPVILGKDASEKFMSFVFTNTLCRHANQKESTHFCYKQKHFNFIQ</sequence>
<organism evidence="1">
    <name type="scientific">Anguilla anguilla</name>
    <name type="common">European freshwater eel</name>
    <name type="synonym">Muraena anguilla</name>
    <dbReference type="NCBI Taxonomy" id="7936"/>
    <lineage>
        <taxon>Eukaryota</taxon>
        <taxon>Metazoa</taxon>
        <taxon>Chordata</taxon>
        <taxon>Craniata</taxon>
        <taxon>Vertebrata</taxon>
        <taxon>Euteleostomi</taxon>
        <taxon>Actinopterygii</taxon>
        <taxon>Neopterygii</taxon>
        <taxon>Teleostei</taxon>
        <taxon>Anguilliformes</taxon>
        <taxon>Anguillidae</taxon>
        <taxon>Anguilla</taxon>
    </lineage>
</organism>
<protein>
    <submittedName>
        <fullName evidence="1">Uncharacterized protein</fullName>
    </submittedName>
</protein>